<feature type="region of interest" description="Disordered" evidence="1">
    <location>
        <begin position="318"/>
        <end position="368"/>
    </location>
</feature>
<evidence type="ECO:0000313" key="3">
    <source>
        <dbReference type="Proteomes" id="UP000541636"/>
    </source>
</evidence>
<feature type="region of interest" description="Disordered" evidence="1">
    <location>
        <begin position="80"/>
        <end position="102"/>
    </location>
</feature>
<comment type="caution">
    <text evidence="2">The sequence shown here is derived from an EMBL/GenBank/DDBJ whole genome shotgun (WGS) entry which is preliminary data.</text>
</comment>
<gene>
    <name evidence="2" type="ORF">HF690_14555</name>
</gene>
<dbReference type="Proteomes" id="UP000541636">
    <property type="component" value="Unassembled WGS sequence"/>
</dbReference>
<evidence type="ECO:0000313" key="2">
    <source>
        <dbReference type="EMBL" id="NKZ40178.1"/>
    </source>
</evidence>
<feature type="compositionally biased region" description="Polar residues" evidence="1">
    <location>
        <begin position="318"/>
        <end position="330"/>
    </location>
</feature>
<dbReference type="AlphaFoldDB" id="A0A846ZRL9"/>
<proteinExistence type="predicted"/>
<accession>A0A846ZRL9</accession>
<dbReference type="RefSeq" id="WP_168609966.1">
    <property type="nucleotide sequence ID" value="NZ_JAAZQD010000007.1"/>
</dbReference>
<reference evidence="2 3" key="1">
    <citation type="journal article" date="2017" name="Int. J. Syst. Evol. Microbiol.">
        <title>Oleiagrimonas citrea sp. nov., a marine bacterium isolated from tidal flat sediment and emended description of the genus Oleiagrimonas Fang et al. 2015 and Oleiagrimonas soli.</title>
        <authorList>
            <person name="Yang S.H."/>
            <person name="Seo H.S."/>
            <person name="Seong C.N."/>
            <person name="Kwon K.K."/>
        </authorList>
    </citation>
    <scope>NUCLEOTIDE SEQUENCE [LARGE SCALE GENOMIC DNA]</scope>
    <source>
        <strain evidence="2 3">MEBiC09124</strain>
    </source>
</reference>
<name>A0A846ZRL9_9GAMM</name>
<evidence type="ECO:0000256" key="1">
    <source>
        <dbReference type="SAM" id="MobiDB-lite"/>
    </source>
</evidence>
<sequence length="368" mass="41596">MFSSSRKRKFSEISSSPSTISKMRSLEPPRKRRKLNPKPKSKPFNFKSLDLKQTVNESGLWHMDSTQLGLLDKQRPTFLSTTSPKSSDIRITSSTGFNQQWGNSADENVRTQLQRDQRKHMTRDEAETVFNQRSQQSALVWKTGSETLTQYGDESDTSEPISAHTPGVKHEVIGGTKGAMTKEHGRRDMRRQSIVKTTLDDEDRGPHDTAIMSRLATIQLMQSPKEELQTVKSQVLSSKKPIFSQFTDISQISGKTNGAKFDSFTDRLQVIRETDKMHVAKSLLVRGLDELVPDTHKTLLNQSEGSVPGAMKLLHKQSISSKPSIPFNTKTKSDTERLDRRGRSLHRMKKIDRPLSPPRKVSSSGFEF</sequence>
<feature type="region of interest" description="Disordered" evidence="1">
    <location>
        <begin position="1"/>
        <end position="46"/>
    </location>
</feature>
<feature type="compositionally biased region" description="Basic residues" evidence="1">
    <location>
        <begin position="30"/>
        <end position="41"/>
    </location>
</feature>
<dbReference type="EMBL" id="JAAZQD010000007">
    <property type="protein sequence ID" value="NKZ40178.1"/>
    <property type="molecule type" value="Genomic_DNA"/>
</dbReference>
<feature type="compositionally biased region" description="Basic and acidic residues" evidence="1">
    <location>
        <begin position="331"/>
        <end position="342"/>
    </location>
</feature>
<organism evidence="2 3">
    <name type="scientific">Oleiagrimonas citrea</name>
    <dbReference type="NCBI Taxonomy" id="1665687"/>
    <lineage>
        <taxon>Bacteria</taxon>
        <taxon>Pseudomonadati</taxon>
        <taxon>Pseudomonadota</taxon>
        <taxon>Gammaproteobacteria</taxon>
        <taxon>Lysobacterales</taxon>
        <taxon>Rhodanobacteraceae</taxon>
        <taxon>Oleiagrimonas</taxon>
    </lineage>
</organism>
<feature type="compositionally biased region" description="Low complexity" evidence="1">
    <location>
        <begin position="12"/>
        <end position="23"/>
    </location>
</feature>
<keyword evidence="3" id="KW-1185">Reference proteome</keyword>
<protein>
    <submittedName>
        <fullName evidence="2">Uncharacterized protein</fullName>
    </submittedName>
</protein>
<feature type="region of interest" description="Disordered" evidence="1">
    <location>
        <begin position="149"/>
        <end position="171"/>
    </location>
</feature>